<proteinExistence type="predicted"/>
<sequence length="75" mass="8934">LPYRLRLNSVFVRVFVEPPAELRIELPLSEANAIATVENNPMLTYTFDHREAVYEERHLRRRDPWVRNKLIEEGS</sequence>
<organism evidence="1">
    <name type="scientific">marine metagenome</name>
    <dbReference type="NCBI Taxonomy" id="408172"/>
    <lineage>
        <taxon>unclassified sequences</taxon>
        <taxon>metagenomes</taxon>
        <taxon>ecological metagenomes</taxon>
    </lineage>
</organism>
<gene>
    <name evidence="1" type="ORF">METZ01_LOCUS352387</name>
</gene>
<protein>
    <submittedName>
        <fullName evidence="1">Uncharacterized protein</fullName>
    </submittedName>
</protein>
<accession>A0A382RPA6</accession>
<feature type="non-terminal residue" evidence="1">
    <location>
        <position position="1"/>
    </location>
</feature>
<evidence type="ECO:0000313" key="1">
    <source>
        <dbReference type="EMBL" id="SVC99533.1"/>
    </source>
</evidence>
<name>A0A382RPA6_9ZZZZ</name>
<dbReference type="EMBL" id="UINC01123212">
    <property type="protein sequence ID" value="SVC99533.1"/>
    <property type="molecule type" value="Genomic_DNA"/>
</dbReference>
<reference evidence="1" key="1">
    <citation type="submission" date="2018-05" db="EMBL/GenBank/DDBJ databases">
        <authorList>
            <person name="Lanie J.A."/>
            <person name="Ng W.-L."/>
            <person name="Kazmierczak K.M."/>
            <person name="Andrzejewski T.M."/>
            <person name="Davidsen T.M."/>
            <person name="Wayne K.J."/>
            <person name="Tettelin H."/>
            <person name="Glass J.I."/>
            <person name="Rusch D."/>
            <person name="Podicherti R."/>
            <person name="Tsui H.-C.T."/>
            <person name="Winkler M.E."/>
        </authorList>
    </citation>
    <scope>NUCLEOTIDE SEQUENCE</scope>
</reference>
<dbReference type="AlphaFoldDB" id="A0A382RPA6"/>